<evidence type="ECO:0000313" key="2">
    <source>
        <dbReference type="EMBL" id="KRX00514.1"/>
    </source>
</evidence>
<feature type="region of interest" description="Disordered" evidence="1">
    <location>
        <begin position="219"/>
        <end position="241"/>
    </location>
</feature>
<feature type="region of interest" description="Disordered" evidence="1">
    <location>
        <begin position="806"/>
        <end position="844"/>
    </location>
</feature>
<feature type="compositionally biased region" description="Polar residues" evidence="1">
    <location>
        <begin position="581"/>
        <end position="595"/>
    </location>
</feature>
<comment type="caution">
    <text evidence="2">The sequence shown here is derived from an EMBL/GenBank/DDBJ whole genome shotgun (WGS) entry which is preliminary data.</text>
</comment>
<sequence length="860" mass="100409">MYDYNSPLQNKQEAINQARQLYAGQRLTPQNSNIKTQEDIQIINNNKTQQNQDHYESPLRRSSHQKFNPFQYMNDGENSSTNNKYEDNNSNSKNMLLNKDALNNLNLKRNSQNNILFSTNIININNRKNSLLNRVKKPSEKLNHFDSLQKSKMPSDSESHNRNCSSQSNQHNYSSQDTQKNNIEALEDIISQKSGQQSPLKKRNMSLNRLIIPQKILYDSDNNNNNQNNFNNNKGISKTDRQSIDKMILQADEEIQKNRKRKSKSRQFSKEISNFSQLPNTTRSLQTEENNTNNNNNSIKFDKSEVFNSQNLSPTKNNSNSLQGSIKKEKQYNFSTNFSSARQTQEQQQQLQSKENIQMQNFSSYFSKQLQQNKSNQNSYMNTKEFLSPVNNRQNFNSNLDNGNSLMHKRNSSTNQFSLNLDNNNINERLNSLNLLKNNQENQSLLLNRLDQRSEKFIRSRVQFTDSNQNKQNSFIQNSYLNNNSNNKNINFVNTEESLSMSPLRRSPMREKQQQLQAVTQQDSDHINTEYRDQSPRKQSDRDKFLKQIKKNQEFEGFSPLIQRKRISVESQSMLQKDALANQNNNKINKTSQIKNTEHNNSNSNINQENKNQNQNQQQQQQFELQNNTKVNKKTSSKNSNSIQNNNTEKTGLDEEKQTTKLKINSFNEKNQPETQSIKQLQQNNINNINKQHFVGLETHDIKQNGNINDEQEKQSQNQKSERNTETNKNQTDDKQKKLQINLIRLRQKKRISFNDIIQNNSNSNSKLSPMKKENSMDTINAINNMIQNNRANTSPEKQVKGILKAQSKYSDQQTNSKDLGAQFQSREQNIVKNKRKRKSKQVQFNSEQIIFDCKDEQKK</sequence>
<accession>A0A0V0QE83</accession>
<feature type="compositionally biased region" description="Polar residues" evidence="1">
    <location>
        <begin position="808"/>
        <end position="832"/>
    </location>
</feature>
<feature type="region of interest" description="Disordered" evidence="1">
    <location>
        <begin position="581"/>
        <end position="658"/>
    </location>
</feature>
<feature type="compositionally biased region" description="Low complexity" evidence="1">
    <location>
        <begin position="222"/>
        <end position="233"/>
    </location>
</feature>
<dbReference type="EMBL" id="LDAU01000187">
    <property type="protein sequence ID" value="KRX00514.1"/>
    <property type="molecule type" value="Genomic_DNA"/>
</dbReference>
<feature type="compositionally biased region" description="Low complexity" evidence="1">
    <location>
        <begin position="637"/>
        <end position="648"/>
    </location>
</feature>
<feature type="region of interest" description="Disordered" evidence="1">
    <location>
        <begin position="498"/>
        <end position="542"/>
    </location>
</feature>
<feature type="compositionally biased region" description="Low complexity" evidence="1">
    <location>
        <begin position="163"/>
        <end position="176"/>
    </location>
</feature>
<proteinExistence type="predicted"/>
<feature type="compositionally biased region" description="Basic and acidic residues" evidence="1">
    <location>
        <begin position="720"/>
        <end position="737"/>
    </location>
</feature>
<dbReference type="AlphaFoldDB" id="A0A0V0QE83"/>
<keyword evidence="3" id="KW-1185">Reference proteome</keyword>
<organism evidence="2 3">
    <name type="scientific">Pseudocohnilembus persalinus</name>
    <name type="common">Ciliate</name>
    <dbReference type="NCBI Taxonomy" id="266149"/>
    <lineage>
        <taxon>Eukaryota</taxon>
        <taxon>Sar</taxon>
        <taxon>Alveolata</taxon>
        <taxon>Ciliophora</taxon>
        <taxon>Intramacronucleata</taxon>
        <taxon>Oligohymenophorea</taxon>
        <taxon>Scuticociliatia</taxon>
        <taxon>Philasterida</taxon>
        <taxon>Pseudocohnilembidae</taxon>
        <taxon>Pseudocohnilembus</taxon>
    </lineage>
</organism>
<feature type="compositionally biased region" description="Polar residues" evidence="1">
    <location>
        <begin position="271"/>
        <end position="285"/>
    </location>
</feature>
<feature type="compositionally biased region" description="Low complexity" evidence="1">
    <location>
        <begin position="600"/>
        <end position="630"/>
    </location>
</feature>
<dbReference type="OMA" id="SNGISCR"/>
<reference evidence="2 3" key="1">
    <citation type="journal article" date="2015" name="Sci. Rep.">
        <title>Genome of the facultative scuticociliatosis pathogen Pseudocohnilembus persalinus provides insight into its virulence through horizontal gene transfer.</title>
        <authorList>
            <person name="Xiong J."/>
            <person name="Wang G."/>
            <person name="Cheng J."/>
            <person name="Tian M."/>
            <person name="Pan X."/>
            <person name="Warren A."/>
            <person name="Jiang C."/>
            <person name="Yuan D."/>
            <person name="Miao W."/>
        </authorList>
    </citation>
    <scope>NUCLEOTIDE SEQUENCE [LARGE SCALE GENOMIC DNA]</scope>
    <source>
        <strain evidence="2">36N120E</strain>
    </source>
</reference>
<feature type="region of interest" description="Disordered" evidence="1">
    <location>
        <begin position="48"/>
        <end position="94"/>
    </location>
</feature>
<name>A0A0V0QE83_PSEPJ</name>
<feature type="region of interest" description="Disordered" evidence="1">
    <location>
        <begin position="256"/>
        <end position="300"/>
    </location>
</feature>
<feature type="compositionally biased region" description="Basic residues" evidence="1">
    <location>
        <begin position="258"/>
        <end position="267"/>
    </location>
</feature>
<protein>
    <submittedName>
        <fullName evidence="2">Uncharacterized protein</fullName>
    </submittedName>
</protein>
<feature type="compositionally biased region" description="Basic and acidic residues" evidence="1">
    <location>
        <begin position="523"/>
        <end position="542"/>
    </location>
</feature>
<evidence type="ECO:0000313" key="3">
    <source>
        <dbReference type="Proteomes" id="UP000054937"/>
    </source>
</evidence>
<gene>
    <name evidence="2" type="ORF">PPERSA_06157</name>
</gene>
<dbReference type="InParanoid" id="A0A0V0QE83"/>
<feature type="compositionally biased region" description="Basic and acidic residues" evidence="1">
    <location>
        <begin position="138"/>
        <end position="161"/>
    </location>
</feature>
<feature type="region of interest" description="Disordered" evidence="1">
    <location>
        <begin position="138"/>
        <end position="177"/>
    </location>
</feature>
<dbReference type="Proteomes" id="UP000054937">
    <property type="component" value="Unassembled WGS sequence"/>
</dbReference>
<feature type="region of interest" description="Disordered" evidence="1">
    <location>
        <begin position="710"/>
        <end position="738"/>
    </location>
</feature>
<feature type="compositionally biased region" description="Low complexity" evidence="1">
    <location>
        <begin position="287"/>
        <end position="297"/>
    </location>
</feature>
<evidence type="ECO:0000256" key="1">
    <source>
        <dbReference type="SAM" id="MobiDB-lite"/>
    </source>
</evidence>